<dbReference type="EMBL" id="BQKI01000017">
    <property type="protein sequence ID" value="GJN10369.1"/>
    <property type="molecule type" value="Genomic_DNA"/>
</dbReference>
<sequence length="82" mass="8226">MATMAACCFGCGVAGPKATARGSSCPPSDVTLLHSLPRAACSLQCQIWGPPSYGGGVPSTPSSSAALGRRWLSGLHPSAPRI</sequence>
<reference evidence="1" key="2">
    <citation type="submission" date="2021-12" db="EMBL/GenBank/DDBJ databases">
        <title>Resequencing data analysis of finger millet.</title>
        <authorList>
            <person name="Hatakeyama M."/>
            <person name="Aluri S."/>
            <person name="Balachadran M.T."/>
            <person name="Sivarajan S.R."/>
            <person name="Poveda L."/>
            <person name="Shimizu-Inatsugi R."/>
            <person name="Schlapbach R."/>
            <person name="Sreeman S.M."/>
            <person name="Shimizu K.K."/>
        </authorList>
    </citation>
    <scope>NUCLEOTIDE SEQUENCE</scope>
</reference>
<reference evidence="1" key="1">
    <citation type="journal article" date="2018" name="DNA Res.">
        <title>Multiple hybrid de novo genome assembly of finger millet, an orphan allotetraploid crop.</title>
        <authorList>
            <person name="Hatakeyama M."/>
            <person name="Aluri S."/>
            <person name="Balachadran M.T."/>
            <person name="Sivarajan S.R."/>
            <person name="Patrignani A."/>
            <person name="Gruter S."/>
            <person name="Poveda L."/>
            <person name="Shimizu-Inatsugi R."/>
            <person name="Baeten J."/>
            <person name="Francoijs K.J."/>
            <person name="Nataraja K.N."/>
            <person name="Reddy Y.A.N."/>
            <person name="Phadnis S."/>
            <person name="Ravikumar R.L."/>
            <person name="Schlapbach R."/>
            <person name="Sreeman S.M."/>
            <person name="Shimizu K.K."/>
        </authorList>
    </citation>
    <scope>NUCLEOTIDE SEQUENCE</scope>
</reference>
<proteinExistence type="predicted"/>
<keyword evidence="2" id="KW-1185">Reference proteome</keyword>
<organism evidence="1 2">
    <name type="scientific">Eleusine coracana subsp. coracana</name>
    <dbReference type="NCBI Taxonomy" id="191504"/>
    <lineage>
        <taxon>Eukaryota</taxon>
        <taxon>Viridiplantae</taxon>
        <taxon>Streptophyta</taxon>
        <taxon>Embryophyta</taxon>
        <taxon>Tracheophyta</taxon>
        <taxon>Spermatophyta</taxon>
        <taxon>Magnoliopsida</taxon>
        <taxon>Liliopsida</taxon>
        <taxon>Poales</taxon>
        <taxon>Poaceae</taxon>
        <taxon>PACMAD clade</taxon>
        <taxon>Chloridoideae</taxon>
        <taxon>Cynodonteae</taxon>
        <taxon>Eleusininae</taxon>
        <taxon>Eleusine</taxon>
    </lineage>
</organism>
<evidence type="ECO:0008006" key="3">
    <source>
        <dbReference type="Google" id="ProtNLM"/>
    </source>
</evidence>
<protein>
    <recommendedName>
        <fullName evidence="3">Secreted protein</fullName>
    </recommendedName>
</protein>
<evidence type="ECO:0000313" key="2">
    <source>
        <dbReference type="Proteomes" id="UP001054889"/>
    </source>
</evidence>
<gene>
    <name evidence="1" type="primary">ga28457</name>
    <name evidence="1" type="ORF">PR202_ga28457</name>
</gene>
<name>A0AAV5DJ54_ELECO</name>
<dbReference type="AlphaFoldDB" id="A0AAV5DJ54"/>
<evidence type="ECO:0000313" key="1">
    <source>
        <dbReference type="EMBL" id="GJN10369.1"/>
    </source>
</evidence>
<dbReference type="Proteomes" id="UP001054889">
    <property type="component" value="Unassembled WGS sequence"/>
</dbReference>
<comment type="caution">
    <text evidence="1">The sequence shown here is derived from an EMBL/GenBank/DDBJ whole genome shotgun (WGS) entry which is preliminary data.</text>
</comment>
<accession>A0AAV5DJ54</accession>